<evidence type="ECO:0000256" key="1">
    <source>
        <dbReference type="SAM" id="Coils"/>
    </source>
</evidence>
<proteinExistence type="predicted"/>
<gene>
    <name evidence="2" type="ORF">EV421DRAFT_1900998</name>
</gene>
<organism evidence="2 3">
    <name type="scientific">Armillaria borealis</name>
    <dbReference type="NCBI Taxonomy" id="47425"/>
    <lineage>
        <taxon>Eukaryota</taxon>
        <taxon>Fungi</taxon>
        <taxon>Dikarya</taxon>
        <taxon>Basidiomycota</taxon>
        <taxon>Agaricomycotina</taxon>
        <taxon>Agaricomycetes</taxon>
        <taxon>Agaricomycetidae</taxon>
        <taxon>Agaricales</taxon>
        <taxon>Marasmiineae</taxon>
        <taxon>Physalacriaceae</taxon>
        <taxon>Armillaria</taxon>
    </lineage>
</organism>
<dbReference type="EMBL" id="JAUEPT010000011">
    <property type="protein sequence ID" value="KAK0447629.1"/>
    <property type="molecule type" value="Genomic_DNA"/>
</dbReference>
<name>A0AA39JRX5_9AGAR</name>
<dbReference type="AlphaFoldDB" id="A0AA39JRX5"/>
<comment type="caution">
    <text evidence="2">The sequence shown here is derived from an EMBL/GenBank/DDBJ whole genome shotgun (WGS) entry which is preliminary data.</text>
</comment>
<accession>A0AA39JRX5</accession>
<evidence type="ECO:0000313" key="2">
    <source>
        <dbReference type="EMBL" id="KAK0447629.1"/>
    </source>
</evidence>
<protein>
    <recommendedName>
        <fullName evidence="4">F-box domain-containing protein</fullName>
    </recommendedName>
</protein>
<dbReference type="Proteomes" id="UP001175226">
    <property type="component" value="Unassembled WGS sequence"/>
</dbReference>
<evidence type="ECO:0008006" key="4">
    <source>
        <dbReference type="Google" id="ProtNLM"/>
    </source>
</evidence>
<sequence>MASAFDTAEVANDHVHRFTAGCYRGNPGATYYTFATLTTSFFLPSLVSFSSHVRNSISMLNFRFRRKGQYKMPALCEQCSNRALPNSSTVIYHCDKEFALPPFLPSLLRNNDLPSSSDVRSLNAHQAEVRASLAEVNAAIAKLEAERARIQEISSQYDTVLSPARRVPLEILTEIFLYTVETNPSFYHAFDLTTEPWSLTQVCRTWRAAALNFCPNIWNSMSIHTPKLGEMVKRDYSSILNAVLDRANHKSEGYVFHLCVSETEADDAVTKGVLDLLLQRSRNWDDARLSIPMTMLPALSAATGKLDILTCCHIYLADIWPQAHDREFNFLSAAPNLREVVLKGFGDGPLLRLQTSQLIVYIDDRQVCRQDVHDYFLSIVQTAPFLLIFNTNYRKEGLGMMVPAQPRIIHPGVREFTACEDVLLESVEFPALRSFELAPSPGAFTCPRDALSALHTFIENSRCWLHRLKITNALLNEFVVPILEMTPRLVQLRFSLGLWIRDNDSVLKEIIMRMGESTPNNQGAPLFNFLPMLSVLEVTISDSMNEEVGFVDDAFVAMIKARWDPSPKRIKLSKVAIKAVTPSAKFKKLSDEGIRVLKDCKAEGLQIDIKATAASGQGDKYIHYV</sequence>
<evidence type="ECO:0000313" key="3">
    <source>
        <dbReference type="Proteomes" id="UP001175226"/>
    </source>
</evidence>
<reference evidence="2" key="1">
    <citation type="submission" date="2023-06" db="EMBL/GenBank/DDBJ databases">
        <authorList>
            <consortium name="Lawrence Berkeley National Laboratory"/>
            <person name="Ahrendt S."/>
            <person name="Sahu N."/>
            <person name="Indic B."/>
            <person name="Wong-Bajracharya J."/>
            <person name="Merenyi Z."/>
            <person name="Ke H.-M."/>
            <person name="Monk M."/>
            <person name="Kocsube S."/>
            <person name="Drula E."/>
            <person name="Lipzen A."/>
            <person name="Balint B."/>
            <person name="Henrissat B."/>
            <person name="Andreopoulos B."/>
            <person name="Martin F.M."/>
            <person name="Harder C.B."/>
            <person name="Rigling D."/>
            <person name="Ford K.L."/>
            <person name="Foster G.D."/>
            <person name="Pangilinan J."/>
            <person name="Papanicolaou A."/>
            <person name="Barry K."/>
            <person name="LaButti K."/>
            <person name="Viragh M."/>
            <person name="Koriabine M."/>
            <person name="Yan M."/>
            <person name="Riley R."/>
            <person name="Champramary S."/>
            <person name="Plett K.L."/>
            <person name="Tsai I.J."/>
            <person name="Slot J."/>
            <person name="Sipos G."/>
            <person name="Plett J."/>
            <person name="Nagy L.G."/>
            <person name="Grigoriev I.V."/>
        </authorList>
    </citation>
    <scope>NUCLEOTIDE SEQUENCE</scope>
    <source>
        <strain evidence="2">FPL87.14</strain>
    </source>
</reference>
<keyword evidence="3" id="KW-1185">Reference proteome</keyword>
<keyword evidence="1" id="KW-0175">Coiled coil</keyword>
<feature type="coiled-coil region" evidence="1">
    <location>
        <begin position="126"/>
        <end position="156"/>
    </location>
</feature>